<sequence>MTNKNRTTLYVGVTNDLHRRIYEHKNHLLKNSFTEKYNLEYCIYYEEFQSIDLAITREKEIKKWNRQKKENLINKVNPQWEILVTENGFISRKL</sequence>
<organism evidence="3 4">
    <name type="scientific">Chryseobacterium suipulveris</name>
    <dbReference type="NCBI Taxonomy" id="2929800"/>
    <lineage>
        <taxon>Bacteria</taxon>
        <taxon>Pseudomonadati</taxon>
        <taxon>Bacteroidota</taxon>
        <taxon>Flavobacteriia</taxon>
        <taxon>Flavobacteriales</taxon>
        <taxon>Weeksellaceae</taxon>
        <taxon>Chryseobacterium group</taxon>
        <taxon>Chryseobacterium</taxon>
    </lineage>
</organism>
<name>A0ABY4BRQ7_9FLAO</name>
<dbReference type="InterPro" id="IPR050190">
    <property type="entry name" value="UPF0213_domain"/>
</dbReference>
<evidence type="ECO:0000313" key="3">
    <source>
        <dbReference type="EMBL" id="UOE41589.1"/>
    </source>
</evidence>
<protein>
    <submittedName>
        <fullName evidence="3">GIY-YIG nuclease family protein</fullName>
    </submittedName>
</protein>
<dbReference type="InterPro" id="IPR000305">
    <property type="entry name" value="GIY-YIG_endonuc"/>
</dbReference>
<feature type="domain" description="GIY-YIG" evidence="2">
    <location>
        <begin position="1"/>
        <end position="72"/>
    </location>
</feature>
<comment type="similarity">
    <text evidence="1">Belongs to the UPF0213 family.</text>
</comment>
<dbReference type="Gene3D" id="3.40.1440.10">
    <property type="entry name" value="GIY-YIG endonuclease"/>
    <property type="match status" value="1"/>
</dbReference>
<dbReference type="InterPro" id="IPR035901">
    <property type="entry name" value="GIY-YIG_endonuc_sf"/>
</dbReference>
<dbReference type="Pfam" id="PF01541">
    <property type="entry name" value="GIY-YIG"/>
    <property type="match status" value="1"/>
</dbReference>
<evidence type="ECO:0000313" key="4">
    <source>
        <dbReference type="Proteomes" id="UP000831460"/>
    </source>
</evidence>
<reference evidence="3 4" key="1">
    <citation type="submission" date="2022-03" db="EMBL/GenBank/DDBJ databases">
        <title>Chryseobacterium sp. isolated from particulate matters in swine house.</title>
        <authorList>
            <person name="Won M."/>
            <person name="Kim S.-J."/>
            <person name="Kwon S.-W."/>
        </authorList>
    </citation>
    <scope>NUCLEOTIDE SEQUENCE [LARGE SCALE GENOMIC DNA]</scope>
    <source>
        <strain evidence="3 4">SC2-2</strain>
    </source>
</reference>
<dbReference type="PROSITE" id="PS50164">
    <property type="entry name" value="GIY_YIG"/>
    <property type="match status" value="1"/>
</dbReference>
<accession>A0ABY4BRQ7</accession>
<evidence type="ECO:0000259" key="2">
    <source>
        <dbReference type="PROSITE" id="PS50164"/>
    </source>
</evidence>
<dbReference type="PANTHER" id="PTHR34477:SF5">
    <property type="entry name" value="BSL5627 PROTEIN"/>
    <property type="match status" value="1"/>
</dbReference>
<gene>
    <name evidence="3" type="ORF">MTP09_02815</name>
</gene>
<dbReference type="RefSeq" id="WP_243550399.1">
    <property type="nucleotide sequence ID" value="NZ_CP094532.1"/>
</dbReference>
<dbReference type="SUPFAM" id="SSF82771">
    <property type="entry name" value="GIY-YIG endonuclease"/>
    <property type="match status" value="1"/>
</dbReference>
<evidence type="ECO:0000256" key="1">
    <source>
        <dbReference type="ARBA" id="ARBA00007435"/>
    </source>
</evidence>
<dbReference type="Proteomes" id="UP000831460">
    <property type="component" value="Chromosome"/>
</dbReference>
<proteinExistence type="inferred from homology"/>
<dbReference type="PANTHER" id="PTHR34477">
    <property type="entry name" value="UPF0213 PROTEIN YHBQ"/>
    <property type="match status" value="1"/>
</dbReference>
<dbReference type="EMBL" id="CP094532">
    <property type="protein sequence ID" value="UOE41589.1"/>
    <property type="molecule type" value="Genomic_DNA"/>
</dbReference>
<keyword evidence="4" id="KW-1185">Reference proteome</keyword>
<dbReference type="CDD" id="cd10448">
    <property type="entry name" value="GIY-YIG_unchar_3"/>
    <property type="match status" value="1"/>
</dbReference>